<accession>A0A543CHJ5</accession>
<evidence type="ECO:0000256" key="1">
    <source>
        <dbReference type="SAM" id="MobiDB-lite"/>
    </source>
</evidence>
<name>A0A543CHJ5_9ACTN</name>
<reference evidence="2 3" key="1">
    <citation type="submission" date="2019-06" db="EMBL/GenBank/DDBJ databases">
        <title>Sequencing the genomes of 1000 actinobacteria strains.</title>
        <authorList>
            <person name="Klenk H.-P."/>
        </authorList>
    </citation>
    <scope>NUCLEOTIDE SEQUENCE [LARGE SCALE GENOMIC DNA]</scope>
    <source>
        <strain evidence="2 3">DSM 102200</strain>
    </source>
</reference>
<feature type="region of interest" description="Disordered" evidence="1">
    <location>
        <begin position="1"/>
        <end position="21"/>
    </location>
</feature>
<gene>
    <name evidence="2" type="ORF">FB559_2113</name>
</gene>
<evidence type="ECO:0000313" key="3">
    <source>
        <dbReference type="Proteomes" id="UP000316096"/>
    </source>
</evidence>
<proteinExistence type="predicted"/>
<organism evidence="2 3">
    <name type="scientific">Actinoallomurus bryophytorum</name>
    <dbReference type="NCBI Taxonomy" id="1490222"/>
    <lineage>
        <taxon>Bacteria</taxon>
        <taxon>Bacillati</taxon>
        <taxon>Actinomycetota</taxon>
        <taxon>Actinomycetes</taxon>
        <taxon>Streptosporangiales</taxon>
        <taxon>Thermomonosporaceae</taxon>
        <taxon>Actinoallomurus</taxon>
    </lineage>
</organism>
<comment type="caution">
    <text evidence="2">The sequence shown here is derived from an EMBL/GenBank/DDBJ whole genome shotgun (WGS) entry which is preliminary data.</text>
</comment>
<feature type="compositionally biased region" description="Basic residues" evidence="1">
    <location>
        <begin position="1"/>
        <end position="12"/>
    </location>
</feature>
<dbReference type="AlphaFoldDB" id="A0A543CHJ5"/>
<dbReference type="EMBL" id="VFOZ01000001">
    <property type="protein sequence ID" value="TQL96574.1"/>
    <property type="molecule type" value="Genomic_DNA"/>
</dbReference>
<evidence type="ECO:0000313" key="2">
    <source>
        <dbReference type="EMBL" id="TQL96574.1"/>
    </source>
</evidence>
<keyword evidence="3" id="KW-1185">Reference proteome</keyword>
<protein>
    <submittedName>
        <fullName evidence="2">Uncharacterized protein</fullName>
    </submittedName>
</protein>
<sequence>MNFRDMKRKKRPPGLARTPTQKGLSRLIRGEISTQAYDRSLYPWAYAGRFLERHWMTFWSYLPREVHQRYAERDFQADDAELIIHAWVARYRPDQGITAEWVAGELAEAFLAEGGIEAP</sequence>
<dbReference type="Proteomes" id="UP000316096">
    <property type="component" value="Unassembled WGS sequence"/>
</dbReference>